<name>A0A6I6GH12_9BACT</name>
<dbReference type="Pfam" id="PF00989">
    <property type="entry name" value="PAS"/>
    <property type="match status" value="1"/>
</dbReference>
<evidence type="ECO:0000259" key="1">
    <source>
        <dbReference type="PROSITE" id="PS50112"/>
    </source>
</evidence>
<dbReference type="SMART" id="SM00091">
    <property type="entry name" value="PAS"/>
    <property type="match status" value="1"/>
</dbReference>
<evidence type="ECO:0000313" key="2">
    <source>
        <dbReference type="EMBL" id="QGW27665.1"/>
    </source>
</evidence>
<dbReference type="Proteomes" id="UP000426027">
    <property type="component" value="Chromosome"/>
</dbReference>
<reference evidence="2 3" key="1">
    <citation type="submission" date="2019-11" db="EMBL/GenBank/DDBJ databases">
        <authorList>
            <person name="Im W.T."/>
        </authorList>
    </citation>
    <scope>NUCLEOTIDE SEQUENCE [LARGE SCALE GENOMIC DNA]</scope>
    <source>
        <strain evidence="2 3">SB-02</strain>
    </source>
</reference>
<dbReference type="EMBL" id="CP046566">
    <property type="protein sequence ID" value="QGW27665.1"/>
    <property type="molecule type" value="Genomic_DNA"/>
</dbReference>
<accession>A0A6I6GH12</accession>
<proteinExistence type="predicted"/>
<gene>
    <name evidence="2" type="ORF">GLV81_05785</name>
</gene>
<dbReference type="KEGG" id="fls:GLV81_05785"/>
<protein>
    <submittedName>
        <fullName evidence="2">PAS domain S-box protein</fullName>
    </submittedName>
</protein>
<dbReference type="GO" id="GO:0006355">
    <property type="term" value="P:regulation of DNA-templated transcription"/>
    <property type="evidence" value="ECO:0007669"/>
    <property type="project" value="InterPro"/>
</dbReference>
<dbReference type="InterPro" id="IPR035965">
    <property type="entry name" value="PAS-like_dom_sf"/>
</dbReference>
<dbReference type="CDD" id="cd00130">
    <property type="entry name" value="PAS"/>
    <property type="match status" value="1"/>
</dbReference>
<organism evidence="2 3">
    <name type="scientific">Phnomibacter ginsenosidimutans</name>
    <dbReference type="NCBI Taxonomy" id="2676868"/>
    <lineage>
        <taxon>Bacteria</taxon>
        <taxon>Pseudomonadati</taxon>
        <taxon>Bacteroidota</taxon>
        <taxon>Chitinophagia</taxon>
        <taxon>Chitinophagales</taxon>
        <taxon>Chitinophagaceae</taxon>
        <taxon>Phnomibacter</taxon>
    </lineage>
</organism>
<dbReference type="RefSeq" id="WP_157477647.1">
    <property type="nucleotide sequence ID" value="NZ_CP046566.1"/>
</dbReference>
<dbReference type="NCBIfam" id="TIGR00229">
    <property type="entry name" value="sensory_box"/>
    <property type="match status" value="1"/>
</dbReference>
<dbReference type="InterPro" id="IPR000014">
    <property type="entry name" value="PAS"/>
</dbReference>
<dbReference type="InterPro" id="IPR013767">
    <property type="entry name" value="PAS_fold"/>
</dbReference>
<sequence>MTFVDITQRKIAEETLVTNEAKFRRIAEQMTDMVWIGDLQYKASYVSPSVEKIYGLTVEEYFTTPLEKRFPQHSIDTFKTLHQKLLAELEANPALQSREVTMEIEAYRKDGTPIWVKSTTKILGATTTTNPLASWV</sequence>
<evidence type="ECO:0000313" key="3">
    <source>
        <dbReference type="Proteomes" id="UP000426027"/>
    </source>
</evidence>
<dbReference type="SUPFAM" id="SSF55785">
    <property type="entry name" value="PYP-like sensor domain (PAS domain)"/>
    <property type="match status" value="1"/>
</dbReference>
<dbReference type="AlphaFoldDB" id="A0A6I6GH12"/>
<keyword evidence="3" id="KW-1185">Reference proteome</keyword>
<dbReference type="Gene3D" id="3.30.450.20">
    <property type="entry name" value="PAS domain"/>
    <property type="match status" value="1"/>
</dbReference>
<dbReference type="PROSITE" id="PS50112">
    <property type="entry name" value="PAS"/>
    <property type="match status" value="1"/>
</dbReference>
<feature type="domain" description="PAS" evidence="1">
    <location>
        <begin position="19"/>
        <end position="60"/>
    </location>
</feature>